<dbReference type="Proteomes" id="UP000503349">
    <property type="component" value="Chromosome 5"/>
</dbReference>
<evidence type="ECO:0000313" key="1">
    <source>
        <dbReference type="EMBL" id="KAF3689418.1"/>
    </source>
</evidence>
<accession>A0A6G1PHE3</accession>
<proteinExistence type="predicted"/>
<dbReference type="EMBL" id="CM015716">
    <property type="protein sequence ID" value="KAF3689418.1"/>
    <property type="molecule type" value="Genomic_DNA"/>
</dbReference>
<reference evidence="1 2" key="1">
    <citation type="submission" date="2019-02" db="EMBL/GenBank/DDBJ databases">
        <title>Opniocepnalus argus genome.</title>
        <authorList>
            <person name="Zhou C."/>
            <person name="Xiao S."/>
        </authorList>
    </citation>
    <scope>NUCLEOTIDE SEQUENCE [LARGE SCALE GENOMIC DNA]</scope>
    <source>
        <strain evidence="1">OARG1902GOOAL</strain>
        <tissue evidence="1">Muscle</tissue>
    </source>
</reference>
<keyword evidence="2" id="KW-1185">Reference proteome</keyword>
<sequence>MFSSACISALRNIRYKGHFGLISQQVIFTFTSKITSILLSPPHRQGEQSSWYILSESRTRAVHCTTDGPSFTVQCIRKQSKAPTAIWVEQNQEHCLNPGIQEFHLQISSNLACVDHTYNILLLDDTA</sequence>
<dbReference type="AlphaFoldDB" id="A0A6G1PHE3"/>
<gene>
    <name evidence="1" type="ORF">EXN66_Car005090</name>
</gene>
<evidence type="ECO:0000313" key="2">
    <source>
        <dbReference type="Proteomes" id="UP000503349"/>
    </source>
</evidence>
<reference evidence="2" key="2">
    <citation type="submission" date="2019-02" db="EMBL/GenBank/DDBJ databases">
        <title>Opniocepnalus argus Var Kimnra genome.</title>
        <authorList>
            <person name="Zhou C."/>
            <person name="Xiao S."/>
        </authorList>
    </citation>
    <scope>NUCLEOTIDE SEQUENCE [LARGE SCALE GENOMIC DNA]</scope>
</reference>
<protein>
    <submittedName>
        <fullName evidence="1">Uncharacterized protein</fullName>
    </submittedName>
</protein>
<name>A0A6G1PHE3_CHAAH</name>
<organism evidence="1 2">
    <name type="scientific">Channa argus</name>
    <name type="common">Northern snakehead</name>
    <name type="synonym">Ophicephalus argus</name>
    <dbReference type="NCBI Taxonomy" id="215402"/>
    <lineage>
        <taxon>Eukaryota</taxon>
        <taxon>Metazoa</taxon>
        <taxon>Chordata</taxon>
        <taxon>Craniata</taxon>
        <taxon>Vertebrata</taxon>
        <taxon>Euteleostomi</taxon>
        <taxon>Actinopterygii</taxon>
        <taxon>Neopterygii</taxon>
        <taxon>Teleostei</taxon>
        <taxon>Neoteleostei</taxon>
        <taxon>Acanthomorphata</taxon>
        <taxon>Anabantaria</taxon>
        <taxon>Anabantiformes</taxon>
        <taxon>Channoidei</taxon>
        <taxon>Channidae</taxon>
        <taxon>Channa</taxon>
    </lineage>
</organism>